<proteinExistence type="predicted"/>
<accession>A0ABD2MRH2</accession>
<evidence type="ECO:0000313" key="2">
    <source>
        <dbReference type="EMBL" id="KAL3269034.1"/>
    </source>
</evidence>
<dbReference type="Proteomes" id="UP001516400">
    <property type="component" value="Unassembled WGS sequence"/>
</dbReference>
<gene>
    <name evidence="2" type="ORF">HHI36_008117</name>
</gene>
<feature type="compositionally biased region" description="Low complexity" evidence="1">
    <location>
        <begin position="56"/>
        <end position="72"/>
    </location>
</feature>
<evidence type="ECO:0000313" key="3">
    <source>
        <dbReference type="Proteomes" id="UP001516400"/>
    </source>
</evidence>
<dbReference type="EMBL" id="JABFTP020000021">
    <property type="protein sequence ID" value="KAL3269034.1"/>
    <property type="molecule type" value="Genomic_DNA"/>
</dbReference>
<reference evidence="2 3" key="1">
    <citation type="journal article" date="2021" name="BMC Biol.">
        <title>Horizontally acquired antibacterial genes associated with adaptive radiation of ladybird beetles.</title>
        <authorList>
            <person name="Li H.S."/>
            <person name="Tang X.F."/>
            <person name="Huang Y.H."/>
            <person name="Xu Z.Y."/>
            <person name="Chen M.L."/>
            <person name="Du X.Y."/>
            <person name="Qiu B.Y."/>
            <person name="Chen P.T."/>
            <person name="Zhang W."/>
            <person name="Slipinski A."/>
            <person name="Escalona H.E."/>
            <person name="Waterhouse R.M."/>
            <person name="Zwick A."/>
            <person name="Pang H."/>
        </authorList>
    </citation>
    <scope>NUCLEOTIDE SEQUENCE [LARGE SCALE GENOMIC DNA]</scope>
    <source>
        <strain evidence="2">SYSU2018</strain>
    </source>
</reference>
<keyword evidence="3" id="KW-1185">Reference proteome</keyword>
<comment type="caution">
    <text evidence="2">The sequence shown here is derived from an EMBL/GenBank/DDBJ whole genome shotgun (WGS) entry which is preliminary data.</text>
</comment>
<evidence type="ECO:0000256" key="1">
    <source>
        <dbReference type="SAM" id="MobiDB-lite"/>
    </source>
</evidence>
<feature type="region of interest" description="Disordered" evidence="1">
    <location>
        <begin position="56"/>
        <end position="86"/>
    </location>
</feature>
<feature type="compositionally biased region" description="Polar residues" evidence="1">
    <location>
        <begin position="73"/>
        <end position="86"/>
    </location>
</feature>
<organism evidence="2 3">
    <name type="scientific">Cryptolaemus montrouzieri</name>
    <dbReference type="NCBI Taxonomy" id="559131"/>
    <lineage>
        <taxon>Eukaryota</taxon>
        <taxon>Metazoa</taxon>
        <taxon>Ecdysozoa</taxon>
        <taxon>Arthropoda</taxon>
        <taxon>Hexapoda</taxon>
        <taxon>Insecta</taxon>
        <taxon>Pterygota</taxon>
        <taxon>Neoptera</taxon>
        <taxon>Endopterygota</taxon>
        <taxon>Coleoptera</taxon>
        <taxon>Polyphaga</taxon>
        <taxon>Cucujiformia</taxon>
        <taxon>Coccinelloidea</taxon>
        <taxon>Coccinellidae</taxon>
        <taxon>Scymninae</taxon>
        <taxon>Scymnini</taxon>
        <taxon>Cryptolaemus</taxon>
    </lineage>
</organism>
<sequence length="150" mass="16436">MMKSTPYEIVGLFNKSFARVASLDKGISGILLMNPAVFLEEDFVAVDEDQNQVNEQVSSAAVAQSQRSVSQQLSTGNSDLLPSTSSGIQQKLETRLEPAFANPATTSSTTNDIQEQSLYPDPYQTKQNNSQTFCRQLVLITVMPKHLPVP</sequence>
<protein>
    <submittedName>
        <fullName evidence="2">Uncharacterized protein</fullName>
    </submittedName>
</protein>
<dbReference type="AlphaFoldDB" id="A0ABD2MRH2"/>
<name>A0ABD2MRH2_9CUCU</name>